<gene>
    <name evidence="2" type="ORF">XENORESO_000789</name>
</gene>
<organism evidence="2 3">
    <name type="scientific">Xenotaenia resolanae</name>
    <dbReference type="NCBI Taxonomy" id="208358"/>
    <lineage>
        <taxon>Eukaryota</taxon>
        <taxon>Metazoa</taxon>
        <taxon>Chordata</taxon>
        <taxon>Craniata</taxon>
        <taxon>Vertebrata</taxon>
        <taxon>Euteleostomi</taxon>
        <taxon>Actinopterygii</taxon>
        <taxon>Neopterygii</taxon>
        <taxon>Teleostei</taxon>
        <taxon>Neoteleostei</taxon>
        <taxon>Acanthomorphata</taxon>
        <taxon>Ovalentaria</taxon>
        <taxon>Atherinomorphae</taxon>
        <taxon>Cyprinodontiformes</taxon>
        <taxon>Goodeidae</taxon>
        <taxon>Xenotaenia</taxon>
    </lineage>
</organism>
<evidence type="ECO:0000256" key="1">
    <source>
        <dbReference type="SAM" id="Phobius"/>
    </source>
</evidence>
<sequence length="126" mass="14246">MKRRTSRRRSCRPEKHGERGLHFACTWSFYSPESQLSVKLWPLFHVSKSFPAAEANEGWQEGFFFHSAVQGILILLPPFPPFSVNGETPVQLNGVKIDLFMLGSVLHLSMFCTALVFNGKSCLRSS</sequence>
<comment type="caution">
    <text evidence="2">The sequence shown here is derived from an EMBL/GenBank/DDBJ whole genome shotgun (WGS) entry which is preliminary data.</text>
</comment>
<protein>
    <submittedName>
        <fullName evidence="2">Uncharacterized protein</fullName>
    </submittedName>
</protein>
<dbReference type="EMBL" id="JAHRIM010011142">
    <property type="protein sequence ID" value="MEQ2260734.1"/>
    <property type="molecule type" value="Genomic_DNA"/>
</dbReference>
<keyword evidence="3" id="KW-1185">Reference proteome</keyword>
<evidence type="ECO:0000313" key="2">
    <source>
        <dbReference type="EMBL" id="MEQ2260734.1"/>
    </source>
</evidence>
<accession>A0ABV0VTZ6</accession>
<feature type="transmembrane region" description="Helical" evidence="1">
    <location>
        <begin position="99"/>
        <end position="117"/>
    </location>
</feature>
<proteinExistence type="predicted"/>
<keyword evidence="1" id="KW-0812">Transmembrane</keyword>
<reference evidence="2 3" key="1">
    <citation type="submission" date="2021-06" db="EMBL/GenBank/DDBJ databases">
        <authorList>
            <person name="Palmer J.M."/>
        </authorList>
    </citation>
    <scope>NUCLEOTIDE SEQUENCE [LARGE SCALE GENOMIC DNA]</scope>
    <source>
        <strain evidence="2 3">XR_2019</strain>
        <tissue evidence="2">Muscle</tissue>
    </source>
</reference>
<name>A0ABV0VTZ6_9TELE</name>
<dbReference type="Proteomes" id="UP001444071">
    <property type="component" value="Unassembled WGS sequence"/>
</dbReference>
<evidence type="ECO:0000313" key="3">
    <source>
        <dbReference type="Proteomes" id="UP001444071"/>
    </source>
</evidence>
<feature type="transmembrane region" description="Helical" evidence="1">
    <location>
        <begin position="63"/>
        <end position="79"/>
    </location>
</feature>
<keyword evidence="1" id="KW-1133">Transmembrane helix</keyword>
<keyword evidence="1" id="KW-0472">Membrane</keyword>